<dbReference type="GO" id="GO:0016787">
    <property type="term" value="F:hydrolase activity"/>
    <property type="evidence" value="ECO:0007669"/>
    <property type="project" value="UniProtKB-KW"/>
</dbReference>
<dbReference type="Proteomes" id="UP000190080">
    <property type="component" value="Unassembled WGS sequence"/>
</dbReference>
<evidence type="ECO:0000256" key="1">
    <source>
        <dbReference type="ARBA" id="ARBA00022801"/>
    </source>
</evidence>
<dbReference type="STRING" id="1450648.CLORY_26490"/>
<reference evidence="3 4" key="1">
    <citation type="submission" date="2017-03" db="EMBL/GenBank/DDBJ databases">
        <title>Genome sequence of Clostridium oryzae DSM 28571.</title>
        <authorList>
            <person name="Poehlein A."/>
            <person name="Daniel R."/>
        </authorList>
    </citation>
    <scope>NUCLEOTIDE SEQUENCE [LARGE SCALE GENOMIC DNA]</scope>
    <source>
        <strain evidence="3 4">DSM 28571</strain>
    </source>
</reference>
<dbReference type="Gene3D" id="3.40.710.10">
    <property type="entry name" value="DD-peptidase/beta-lactamase superfamily"/>
    <property type="match status" value="1"/>
</dbReference>
<protein>
    <submittedName>
        <fullName evidence="3">Penicillin-binding protein 4</fullName>
    </submittedName>
</protein>
<keyword evidence="1" id="KW-0378">Hydrolase</keyword>
<sequence length="352" mass="39318">MIIKKEKLNSAFSMVDNAISKGYFPGAQVAVGRKNGVLRTDSLGSRCLYPNKLPMTKDTVFDLASLTKVVATNTLFMLFMEKGLISVYDKVDYYLKDFKGKYKESITIFNLLTHTAGFVPFKALYKLCRNYEDAVKYICGVELEYEPETKCIYSDFSFILLGYILEKIGGSRLDVLCDKYIFRPLEMHNTGYNPKGDNIAATEMDAESGKPFIGVCHDENGRFFDGISGHAGLFSNVSDLCKFADMLINKGRNFISPLGFAAMTRNHTASLGEDRGYGWCVKGDRNSSGGDIISIGSFGHTGFTGTSMWIDVENDIYTILLTNRVHPTRENNNIIRFRRLFGNSVLSSLAND</sequence>
<comment type="caution">
    <text evidence="3">The sequence shown here is derived from an EMBL/GenBank/DDBJ whole genome shotgun (WGS) entry which is preliminary data.</text>
</comment>
<dbReference type="PANTHER" id="PTHR43283">
    <property type="entry name" value="BETA-LACTAMASE-RELATED"/>
    <property type="match status" value="1"/>
</dbReference>
<evidence type="ECO:0000313" key="3">
    <source>
        <dbReference type="EMBL" id="OPJ60781.1"/>
    </source>
</evidence>
<dbReference type="InterPro" id="IPR012338">
    <property type="entry name" value="Beta-lactam/transpept-like"/>
</dbReference>
<dbReference type="OrthoDB" id="9797709at2"/>
<name>A0A1V4IL73_9CLOT</name>
<dbReference type="InterPro" id="IPR050789">
    <property type="entry name" value="Diverse_Enzym_Activities"/>
</dbReference>
<evidence type="ECO:0000313" key="4">
    <source>
        <dbReference type="Proteomes" id="UP000190080"/>
    </source>
</evidence>
<dbReference type="InterPro" id="IPR001466">
    <property type="entry name" value="Beta-lactam-related"/>
</dbReference>
<organism evidence="3 4">
    <name type="scientific">Clostridium oryzae</name>
    <dbReference type="NCBI Taxonomy" id="1450648"/>
    <lineage>
        <taxon>Bacteria</taxon>
        <taxon>Bacillati</taxon>
        <taxon>Bacillota</taxon>
        <taxon>Clostridia</taxon>
        <taxon>Eubacteriales</taxon>
        <taxon>Clostridiaceae</taxon>
        <taxon>Clostridium</taxon>
    </lineage>
</organism>
<dbReference type="PANTHER" id="PTHR43283:SF11">
    <property type="entry name" value="BETA-LACTAMASE-RELATED DOMAIN-CONTAINING PROTEIN"/>
    <property type="match status" value="1"/>
</dbReference>
<proteinExistence type="predicted"/>
<dbReference type="SUPFAM" id="SSF56601">
    <property type="entry name" value="beta-lactamase/transpeptidase-like"/>
    <property type="match status" value="1"/>
</dbReference>
<dbReference type="Pfam" id="PF00144">
    <property type="entry name" value="Beta-lactamase"/>
    <property type="match status" value="1"/>
</dbReference>
<accession>A0A1V4IL73</accession>
<evidence type="ECO:0000259" key="2">
    <source>
        <dbReference type="Pfam" id="PF00144"/>
    </source>
</evidence>
<feature type="domain" description="Beta-lactamase-related" evidence="2">
    <location>
        <begin position="21"/>
        <end position="338"/>
    </location>
</feature>
<dbReference type="RefSeq" id="WP_079425213.1">
    <property type="nucleotide sequence ID" value="NZ_MZGV01000028.1"/>
</dbReference>
<keyword evidence="4" id="KW-1185">Reference proteome</keyword>
<gene>
    <name evidence="3" type="primary">pbpE_3</name>
    <name evidence="3" type="ORF">CLORY_26490</name>
</gene>
<dbReference type="AlphaFoldDB" id="A0A1V4IL73"/>
<dbReference type="EMBL" id="MZGV01000028">
    <property type="protein sequence ID" value="OPJ60781.1"/>
    <property type="molecule type" value="Genomic_DNA"/>
</dbReference>